<evidence type="ECO:0000313" key="1">
    <source>
        <dbReference type="EMBL" id="MEQ2213952.1"/>
    </source>
</evidence>
<proteinExistence type="predicted"/>
<accession>A0ABV0S325</accession>
<gene>
    <name evidence="1" type="ORF">XENOCAPTIV_024491</name>
</gene>
<protein>
    <submittedName>
        <fullName evidence="1">Uncharacterized protein</fullName>
    </submittedName>
</protein>
<dbReference type="EMBL" id="JAHRIN010064550">
    <property type="protein sequence ID" value="MEQ2213952.1"/>
    <property type="molecule type" value="Genomic_DNA"/>
</dbReference>
<comment type="caution">
    <text evidence="1">The sequence shown here is derived from an EMBL/GenBank/DDBJ whole genome shotgun (WGS) entry which is preliminary data.</text>
</comment>
<evidence type="ECO:0000313" key="2">
    <source>
        <dbReference type="Proteomes" id="UP001434883"/>
    </source>
</evidence>
<keyword evidence="2" id="KW-1185">Reference proteome</keyword>
<name>A0ABV0S325_9TELE</name>
<feature type="non-terminal residue" evidence="1">
    <location>
        <position position="106"/>
    </location>
</feature>
<dbReference type="Proteomes" id="UP001434883">
    <property type="component" value="Unassembled WGS sequence"/>
</dbReference>
<sequence length="106" mass="12058">MRITSERAEDLDEAFCLRRPLVLMGFPDLKLTPAGQPGKLVTQCSQWTYTASLLGFHAHISFHSYAELQSLFSQRFSGLLKEHSVIFVCFPSQVVEAMEQINKQPR</sequence>
<reference evidence="1 2" key="1">
    <citation type="submission" date="2021-06" db="EMBL/GenBank/DDBJ databases">
        <authorList>
            <person name="Palmer J.M."/>
        </authorList>
    </citation>
    <scope>NUCLEOTIDE SEQUENCE [LARGE SCALE GENOMIC DNA]</scope>
    <source>
        <strain evidence="1 2">XC_2019</strain>
        <tissue evidence="1">Muscle</tissue>
    </source>
</reference>
<organism evidence="1 2">
    <name type="scientific">Xenoophorus captivus</name>
    <dbReference type="NCBI Taxonomy" id="1517983"/>
    <lineage>
        <taxon>Eukaryota</taxon>
        <taxon>Metazoa</taxon>
        <taxon>Chordata</taxon>
        <taxon>Craniata</taxon>
        <taxon>Vertebrata</taxon>
        <taxon>Euteleostomi</taxon>
        <taxon>Actinopterygii</taxon>
        <taxon>Neopterygii</taxon>
        <taxon>Teleostei</taxon>
        <taxon>Neoteleostei</taxon>
        <taxon>Acanthomorphata</taxon>
        <taxon>Ovalentaria</taxon>
        <taxon>Atherinomorphae</taxon>
        <taxon>Cyprinodontiformes</taxon>
        <taxon>Goodeidae</taxon>
        <taxon>Xenoophorus</taxon>
    </lineage>
</organism>